<evidence type="ECO:0000259" key="4">
    <source>
        <dbReference type="SMART" id="SM00560"/>
    </source>
</evidence>
<accession>A0A3E1YFS5</accession>
<keyword evidence="6" id="KW-1185">Reference proteome</keyword>
<evidence type="ECO:0000313" key="6">
    <source>
        <dbReference type="Proteomes" id="UP000260644"/>
    </source>
</evidence>
<gene>
    <name evidence="5" type="ORF">DVR12_00040</name>
</gene>
<evidence type="ECO:0000256" key="2">
    <source>
        <dbReference type="ARBA" id="ARBA00023157"/>
    </source>
</evidence>
<proteinExistence type="predicted"/>
<dbReference type="InterPro" id="IPR006558">
    <property type="entry name" value="LamG-like"/>
</dbReference>
<keyword evidence="2" id="KW-1015">Disulfide bond</keyword>
<dbReference type="GO" id="GO:0005975">
    <property type="term" value="P:carbohydrate metabolic process"/>
    <property type="evidence" value="ECO:0007669"/>
    <property type="project" value="UniProtKB-ARBA"/>
</dbReference>
<reference evidence="5 6" key="1">
    <citation type="submission" date="2018-07" db="EMBL/GenBank/DDBJ databases">
        <title>Chitinophaga K2CV101002-2 sp. nov., isolated from a monsoon evergreen broad-leaved forest soil.</title>
        <authorList>
            <person name="Lv Y."/>
        </authorList>
    </citation>
    <scope>NUCLEOTIDE SEQUENCE [LARGE SCALE GENOMIC DNA]</scope>
    <source>
        <strain evidence="5 6">GDMCC 1.1288</strain>
    </source>
</reference>
<evidence type="ECO:0000256" key="1">
    <source>
        <dbReference type="ARBA" id="ARBA00022729"/>
    </source>
</evidence>
<organism evidence="5 6">
    <name type="scientific">Chitinophaga silvatica</name>
    <dbReference type="NCBI Taxonomy" id="2282649"/>
    <lineage>
        <taxon>Bacteria</taxon>
        <taxon>Pseudomonadati</taxon>
        <taxon>Bacteroidota</taxon>
        <taxon>Chitinophagia</taxon>
        <taxon>Chitinophagales</taxon>
        <taxon>Chitinophagaceae</taxon>
        <taxon>Chitinophaga</taxon>
    </lineage>
</organism>
<feature type="domain" description="LamG-like jellyroll fold" evidence="4">
    <location>
        <begin position="344"/>
        <end position="484"/>
    </location>
</feature>
<evidence type="ECO:0000313" key="5">
    <source>
        <dbReference type="EMBL" id="RFS26216.1"/>
    </source>
</evidence>
<dbReference type="SMART" id="SM00560">
    <property type="entry name" value="LamGL"/>
    <property type="match status" value="2"/>
</dbReference>
<dbReference type="AlphaFoldDB" id="A0A3E1YFS5"/>
<feature type="signal peptide" evidence="3">
    <location>
        <begin position="1"/>
        <end position="19"/>
    </location>
</feature>
<feature type="chain" id="PRO_5017798846" evidence="3">
    <location>
        <begin position="20"/>
        <end position="494"/>
    </location>
</feature>
<dbReference type="EMBL" id="QPMM01000001">
    <property type="protein sequence ID" value="RFS26216.1"/>
    <property type="molecule type" value="Genomic_DNA"/>
</dbReference>
<dbReference type="PROSITE" id="PS51257">
    <property type="entry name" value="PROKAR_LIPOPROTEIN"/>
    <property type="match status" value="1"/>
</dbReference>
<dbReference type="RefSeq" id="WP_116973410.1">
    <property type="nucleotide sequence ID" value="NZ_QPMM01000001.1"/>
</dbReference>
<name>A0A3E1YFS5_9BACT</name>
<dbReference type="SUPFAM" id="SSF49899">
    <property type="entry name" value="Concanavalin A-like lectins/glucanases"/>
    <property type="match status" value="2"/>
</dbReference>
<comment type="caution">
    <text evidence="5">The sequence shown here is derived from an EMBL/GenBank/DDBJ whole genome shotgun (WGS) entry which is preliminary data.</text>
</comment>
<dbReference type="GO" id="GO:0004553">
    <property type="term" value="F:hydrolase activity, hydrolyzing O-glycosyl compounds"/>
    <property type="evidence" value="ECO:0007669"/>
    <property type="project" value="UniProtKB-ARBA"/>
</dbReference>
<dbReference type="OrthoDB" id="9814380at2"/>
<dbReference type="PANTHER" id="PTHR47635">
    <property type="entry name" value="CUB DOMAIN-CONTAINING PROTEIN"/>
    <property type="match status" value="1"/>
</dbReference>
<keyword evidence="1 3" id="KW-0732">Signal</keyword>
<feature type="domain" description="LamG-like jellyroll fold" evidence="4">
    <location>
        <begin position="125"/>
        <end position="265"/>
    </location>
</feature>
<dbReference type="Gene3D" id="2.60.120.200">
    <property type="match status" value="2"/>
</dbReference>
<dbReference type="PANTHER" id="PTHR47635:SF2">
    <property type="entry name" value="LAMG-LIKE JELLYROLL FOLD DOMAIN-CONTAINING PROTEIN"/>
    <property type="match status" value="1"/>
</dbReference>
<dbReference type="Proteomes" id="UP000260644">
    <property type="component" value="Unassembled WGS sequence"/>
</dbReference>
<sequence>MKKTKILGGLSFCAVLAVAMSSCEKNIIIDTEKPTPDKQLVNGIDSTGVIDSTNIPVSTSGLIAYWPLDSCSNAKDVTGNGHDGTAFNTTLTTDRFGNSGSAFYFNGTSSYISVNDKADIRLTNTDFTLSAWVKLDSYNSSWGSHIMSKRNLDSGFTWGVRGLLDVAPGTIGFGPGGGASNAAGIKQVTTGSWHMITNVYNYATHQVIIYIDGVLDNVSSGILPTNAPSTANLYIGRDNPAMPTAYFWKGSMDDIRIYNRVLKPNEVKSLYNQTMAPVASLIAYWPLNICAGANDLSGLGHNGTPSNITYTKDRLGDKTGASYFNGTNSYIAVNDQVDLRFANVSFSMNAWVNLDSYNSSWGSHIMSKRYADSGFTWGIRGLLDVAPGTIGFGPGGGSTNAVGIKQVTTGNWHMITNVYNVSTKQVGIYIDGVLDAVSNNILPVNAPSTVKLYIGRDEISQPTSYFMKGGMEDIRIYGKILSAAEIRQLYNAVN</sequence>
<dbReference type="Pfam" id="PF13385">
    <property type="entry name" value="Laminin_G_3"/>
    <property type="match status" value="2"/>
</dbReference>
<protein>
    <submittedName>
        <fullName evidence="5">LamG domain-containing protein</fullName>
    </submittedName>
</protein>
<dbReference type="InterPro" id="IPR013320">
    <property type="entry name" value="ConA-like_dom_sf"/>
</dbReference>
<evidence type="ECO:0000256" key="3">
    <source>
        <dbReference type="SAM" id="SignalP"/>
    </source>
</evidence>